<organism evidence="3 4">
    <name type="scientific">Microbacterium panaciterrae</name>
    <dbReference type="NCBI Taxonomy" id="985759"/>
    <lineage>
        <taxon>Bacteria</taxon>
        <taxon>Bacillati</taxon>
        <taxon>Actinomycetota</taxon>
        <taxon>Actinomycetes</taxon>
        <taxon>Micrococcales</taxon>
        <taxon>Microbacteriaceae</taxon>
        <taxon>Microbacterium</taxon>
    </lineage>
</organism>
<accession>A0ABP8PIK2</accession>
<evidence type="ECO:0000259" key="2">
    <source>
        <dbReference type="Pfam" id="PF20469"/>
    </source>
</evidence>
<sequence>MRLTSVSIEGLRSVRLLEHLRIGSPTILSGHNDAGKSAIIDAILMLLGEYKLRIDDMTYERVEGDEPKRVDETSVTGVFELNDKEQGEFGATSLELRRRSIGGDAPVLQFLVEAPTDARLRDYADLTIPNLKDRLDTLEIPQGGLRVKADFIAALDEAAAAAPKELVWSKATSAMEKALPTAKRFDAAGPFDAEDAIRATLQTAYRAHLEGDELSGSVRDIERSIEEKLVFDVQNIRDHIKDKVGDVGEIDIQPTVNLSSANGLKSTSIFVTNSVGEPVNLHRSGAGRARRITLAVWEYNSLLLRETGQDIVLLYDEPDTHLDYAHQRELMQLIHEQAGEDNITVVVASHSMNMIDGVDISNVVHIRHEDHRTVVDRLSDDSEIGSHLGAIAASVGLRNTVLLHERLFVGVEGDSEARALPVLFKLATGRHLESCGIALWPCRNNEGALRFAEFLVGHGRQVAFLVDADSRTGAKHIFNDDRLIACGLDPNTHCLYVGEPNEIEDVFSDELWAEAANRSWPRDGDDQPSATWLPEDFTAHRDGKFSKLVEEMLRRGSTSGPSGKPEMLATLALGLRSRDQVPAILTDRFEKLIERAK</sequence>
<feature type="domain" description="OLD protein-like TOPRIM" evidence="2">
    <location>
        <begin position="411"/>
        <end position="469"/>
    </location>
</feature>
<protein>
    <submittedName>
        <fullName evidence="3">Uncharacterized protein</fullName>
    </submittedName>
</protein>
<comment type="caution">
    <text evidence="3">The sequence shown here is derived from an EMBL/GenBank/DDBJ whole genome shotgun (WGS) entry which is preliminary data.</text>
</comment>
<dbReference type="InterPro" id="IPR003959">
    <property type="entry name" value="ATPase_AAA_core"/>
</dbReference>
<dbReference type="Pfam" id="PF20469">
    <property type="entry name" value="OLD-like_TOPRIM"/>
    <property type="match status" value="1"/>
</dbReference>
<proteinExistence type="predicted"/>
<dbReference type="InterPro" id="IPR051396">
    <property type="entry name" value="Bact_Antivir_Def_Nuclease"/>
</dbReference>
<dbReference type="Pfam" id="PF13304">
    <property type="entry name" value="AAA_21"/>
    <property type="match status" value="1"/>
</dbReference>
<dbReference type="InterPro" id="IPR027417">
    <property type="entry name" value="P-loop_NTPase"/>
</dbReference>
<dbReference type="EMBL" id="BAABGP010000017">
    <property type="protein sequence ID" value="GAA4487118.1"/>
    <property type="molecule type" value="Genomic_DNA"/>
</dbReference>
<dbReference type="InterPro" id="IPR034139">
    <property type="entry name" value="TOPRIM_OLD"/>
</dbReference>
<evidence type="ECO:0000313" key="3">
    <source>
        <dbReference type="EMBL" id="GAA4487118.1"/>
    </source>
</evidence>
<evidence type="ECO:0000259" key="1">
    <source>
        <dbReference type="Pfam" id="PF13304"/>
    </source>
</evidence>
<reference evidence="4" key="1">
    <citation type="journal article" date="2019" name="Int. J. Syst. Evol. Microbiol.">
        <title>The Global Catalogue of Microorganisms (GCM) 10K type strain sequencing project: providing services to taxonomists for standard genome sequencing and annotation.</title>
        <authorList>
            <consortium name="The Broad Institute Genomics Platform"/>
            <consortium name="The Broad Institute Genome Sequencing Center for Infectious Disease"/>
            <person name="Wu L."/>
            <person name="Ma J."/>
        </authorList>
    </citation>
    <scope>NUCLEOTIDE SEQUENCE [LARGE SCALE GENOMIC DNA]</scope>
    <source>
        <strain evidence="4">JCM 17839</strain>
    </source>
</reference>
<evidence type="ECO:0000313" key="4">
    <source>
        <dbReference type="Proteomes" id="UP001500731"/>
    </source>
</evidence>
<dbReference type="Gene3D" id="3.40.50.300">
    <property type="entry name" value="P-loop containing nucleotide triphosphate hydrolases"/>
    <property type="match status" value="1"/>
</dbReference>
<gene>
    <name evidence="3" type="ORF">GCM10023171_24300</name>
</gene>
<name>A0ABP8PIK2_9MICO</name>
<keyword evidence="4" id="KW-1185">Reference proteome</keyword>
<dbReference type="SUPFAM" id="SSF52540">
    <property type="entry name" value="P-loop containing nucleoside triphosphate hydrolases"/>
    <property type="match status" value="1"/>
</dbReference>
<dbReference type="Proteomes" id="UP001500731">
    <property type="component" value="Unassembled WGS sequence"/>
</dbReference>
<dbReference type="PANTHER" id="PTHR43581:SF4">
    <property type="entry name" value="ATP_GTP PHOSPHATASE"/>
    <property type="match status" value="1"/>
</dbReference>
<dbReference type="PANTHER" id="PTHR43581">
    <property type="entry name" value="ATP/GTP PHOSPHATASE"/>
    <property type="match status" value="1"/>
</dbReference>
<feature type="domain" description="ATPase AAA-type core" evidence="1">
    <location>
        <begin position="26"/>
        <end position="356"/>
    </location>
</feature>